<dbReference type="AlphaFoldDB" id="A0A1I0SX21"/>
<dbReference type="GO" id="GO:0005886">
    <property type="term" value="C:plasma membrane"/>
    <property type="evidence" value="ECO:0007669"/>
    <property type="project" value="TreeGrafter"/>
</dbReference>
<evidence type="ECO:0000259" key="2">
    <source>
        <dbReference type="PROSITE" id="PS50887"/>
    </source>
</evidence>
<protein>
    <submittedName>
        <fullName evidence="3">Diguanylate cyclase (GGDEF) domain-containing protein</fullName>
    </submittedName>
</protein>
<dbReference type="InterPro" id="IPR000160">
    <property type="entry name" value="GGDEF_dom"/>
</dbReference>
<dbReference type="RefSeq" id="WP_068363113.1">
    <property type="nucleotide sequence ID" value="NZ_FOJN01000003.1"/>
</dbReference>
<gene>
    <name evidence="3" type="ORF">SAMN05444374_10330</name>
</gene>
<dbReference type="InterPro" id="IPR050469">
    <property type="entry name" value="Diguanylate_Cyclase"/>
</dbReference>
<name>A0A1I0SX21_9NOCA</name>
<dbReference type="NCBIfam" id="TIGR00254">
    <property type="entry name" value="GGDEF"/>
    <property type="match status" value="1"/>
</dbReference>
<evidence type="ECO:0000313" key="4">
    <source>
        <dbReference type="Proteomes" id="UP000182054"/>
    </source>
</evidence>
<dbReference type="PANTHER" id="PTHR45138">
    <property type="entry name" value="REGULATORY COMPONENTS OF SENSORY TRANSDUCTION SYSTEM"/>
    <property type="match status" value="1"/>
</dbReference>
<dbReference type="Gene3D" id="3.30.70.270">
    <property type="match status" value="1"/>
</dbReference>
<feature type="transmembrane region" description="Helical" evidence="1">
    <location>
        <begin position="78"/>
        <end position="96"/>
    </location>
</feature>
<feature type="transmembrane region" description="Helical" evidence="1">
    <location>
        <begin position="150"/>
        <end position="170"/>
    </location>
</feature>
<dbReference type="OrthoDB" id="23692at2"/>
<dbReference type="GeneID" id="85484892"/>
<organism evidence="3 4">
    <name type="scientific">Rhodococcoides kroppenstedtii</name>
    <dbReference type="NCBI Taxonomy" id="293050"/>
    <lineage>
        <taxon>Bacteria</taxon>
        <taxon>Bacillati</taxon>
        <taxon>Actinomycetota</taxon>
        <taxon>Actinomycetes</taxon>
        <taxon>Mycobacteriales</taxon>
        <taxon>Nocardiaceae</taxon>
        <taxon>Rhodococcoides</taxon>
    </lineage>
</organism>
<feature type="transmembrane region" description="Helical" evidence="1">
    <location>
        <begin position="52"/>
        <end position="71"/>
    </location>
</feature>
<evidence type="ECO:0000313" key="3">
    <source>
        <dbReference type="EMBL" id="SFA44022.1"/>
    </source>
</evidence>
<dbReference type="GO" id="GO:1902201">
    <property type="term" value="P:negative regulation of bacterial-type flagellum-dependent cell motility"/>
    <property type="evidence" value="ECO:0007669"/>
    <property type="project" value="TreeGrafter"/>
</dbReference>
<feature type="domain" description="GGDEF" evidence="2">
    <location>
        <begin position="215"/>
        <end position="347"/>
    </location>
</feature>
<accession>A0A1I0SX21</accession>
<dbReference type="InterPro" id="IPR043128">
    <property type="entry name" value="Rev_trsase/Diguanyl_cyclase"/>
</dbReference>
<keyword evidence="1" id="KW-1133">Transmembrane helix</keyword>
<dbReference type="SUPFAM" id="SSF55073">
    <property type="entry name" value="Nucleotide cyclase"/>
    <property type="match status" value="1"/>
</dbReference>
<proteinExistence type="predicted"/>
<sequence length="372" mass="38976">MTRRADRRLRPERESHFDTRSKGVIFSAGGALPLLLIAVLEPTFLRPGTLPILVGIVVFTVVTVGFTVRVGTLTDRQFTVLGSGGMLGVAVCAFLIADPSGARAVTAMLAVVPALAASGSPRRVTLSLTGAAVILALALSINGAEGVVRFVAAGAAVTTVIVPALLIAAMRTSLESVTERLETLANTDPLTGLLNRRGMLPEVEALLARACLTRKSVVVSLVDVDHFKAVNDTRGHAAGDDVLTTVAEAIARQVPSDAVVARLGGEEFLVLRVAATVTGLEEHILEAVRSSCDVTVSIGVAQADVRPGSADAVVDVETTLDRLTYAADRALYTAKTSGRDRVAFALEDSVEWPLGGISSRRDRLEVLRRGAS</sequence>
<dbReference type="Pfam" id="PF00990">
    <property type="entry name" value="GGDEF"/>
    <property type="match status" value="1"/>
</dbReference>
<keyword evidence="1" id="KW-0472">Membrane</keyword>
<dbReference type="PANTHER" id="PTHR45138:SF9">
    <property type="entry name" value="DIGUANYLATE CYCLASE DGCM-RELATED"/>
    <property type="match status" value="1"/>
</dbReference>
<feature type="transmembrane region" description="Helical" evidence="1">
    <location>
        <begin position="126"/>
        <end position="144"/>
    </location>
</feature>
<reference evidence="3 4" key="1">
    <citation type="submission" date="2016-10" db="EMBL/GenBank/DDBJ databases">
        <authorList>
            <person name="de Groot N.N."/>
        </authorList>
    </citation>
    <scope>NUCLEOTIDE SEQUENCE [LARGE SCALE GENOMIC DNA]</scope>
    <source>
        <strain evidence="3 4">DSM 44908</strain>
    </source>
</reference>
<dbReference type="CDD" id="cd01949">
    <property type="entry name" value="GGDEF"/>
    <property type="match status" value="1"/>
</dbReference>
<dbReference type="PROSITE" id="PS50887">
    <property type="entry name" value="GGDEF"/>
    <property type="match status" value="1"/>
</dbReference>
<evidence type="ECO:0000256" key="1">
    <source>
        <dbReference type="SAM" id="Phobius"/>
    </source>
</evidence>
<dbReference type="EMBL" id="FOJN01000003">
    <property type="protein sequence ID" value="SFA44022.1"/>
    <property type="molecule type" value="Genomic_DNA"/>
</dbReference>
<dbReference type="GO" id="GO:0052621">
    <property type="term" value="F:diguanylate cyclase activity"/>
    <property type="evidence" value="ECO:0007669"/>
    <property type="project" value="TreeGrafter"/>
</dbReference>
<dbReference type="SMART" id="SM00267">
    <property type="entry name" value="GGDEF"/>
    <property type="match status" value="1"/>
</dbReference>
<keyword evidence="1" id="KW-0812">Transmembrane</keyword>
<dbReference type="Proteomes" id="UP000182054">
    <property type="component" value="Unassembled WGS sequence"/>
</dbReference>
<dbReference type="GO" id="GO:0043709">
    <property type="term" value="P:cell adhesion involved in single-species biofilm formation"/>
    <property type="evidence" value="ECO:0007669"/>
    <property type="project" value="TreeGrafter"/>
</dbReference>
<feature type="transmembrane region" description="Helical" evidence="1">
    <location>
        <begin position="21"/>
        <end position="40"/>
    </location>
</feature>
<dbReference type="InterPro" id="IPR029787">
    <property type="entry name" value="Nucleotide_cyclase"/>
</dbReference>